<proteinExistence type="predicted"/>
<dbReference type="SUPFAM" id="SSF57667">
    <property type="entry name" value="beta-beta-alpha zinc fingers"/>
    <property type="match status" value="1"/>
</dbReference>
<name>A0A6J1LEL3_DROHY</name>
<keyword evidence="2 4" id="KW-0863">Zinc-finger</keyword>
<accession>A0A6J1LEL3</accession>
<keyword evidence="3 4" id="KW-0862">Zinc</keyword>
<feature type="domain" description="C3H1-type" evidence="5">
    <location>
        <begin position="52"/>
        <end position="79"/>
    </location>
</feature>
<dbReference type="OMA" id="DYCCCFM"/>
<dbReference type="FunFam" id="3.30.160.60:FF:003319">
    <property type="entry name" value="U1 zinc finger family protein"/>
    <property type="match status" value="1"/>
</dbReference>
<dbReference type="GeneID" id="111595803"/>
<feature type="zinc finger region" description="C3H1-type" evidence="4">
    <location>
        <begin position="52"/>
        <end position="79"/>
    </location>
</feature>
<dbReference type="PANTHER" id="PTHR16465:SF0">
    <property type="entry name" value="ZINC FINGER MATRIN-TYPE PROTEIN 5"/>
    <property type="match status" value="1"/>
</dbReference>
<evidence type="ECO:0000256" key="4">
    <source>
        <dbReference type="PROSITE-ProRule" id="PRU00723"/>
    </source>
</evidence>
<dbReference type="OrthoDB" id="2417221at2759"/>
<dbReference type="Proteomes" id="UP000504633">
    <property type="component" value="Unplaced"/>
</dbReference>
<evidence type="ECO:0000259" key="5">
    <source>
        <dbReference type="PROSITE" id="PS50103"/>
    </source>
</evidence>
<organism evidence="6 7">
    <name type="scientific">Drosophila hydei</name>
    <name type="common">Fruit fly</name>
    <dbReference type="NCBI Taxonomy" id="7224"/>
    <lineage>
        <taxon>Eukaryota</taxon>
        <taxon>Metazoa</taxon>
        <taxon>Ecdysozoa</taxon>
        <taxon>Arthropoda</taxon>
        <taxon>Hexapoda</taxon>
        <taxon>Insecta</taxon>
        <taxon>Pterygota</taxon>
        <taxon>Neoptera</taxon>
        <taxon>Endopterygota</taxon>
        <taxon>Diptera</taxon>
        <taxon>Brachycera</taxon>
        <taxon>Muscomorpha</taxon>
        <taxon>Ephydroidea</taxon>
        <taxon>Drosophilidae</taxon>
        <taxon>Drosophila</taxon>
    </lineage>
</organism>
<dbReference type="InterPro" id="IPR013085">
    <property type="entry name" value="U1-CZ_Znf_C2H2"/>
</dbReference>
<evidence type="ECO:0000256" key="2">
    <source>
        <dbReference type="ARBA" id="ARBA00022771"/>
    </source>
</evidence>
<evidence type="ECO:0000313" key="7">
    <source>
        <dbReference type="RefSeq" id="XP_023165460.2"/>
    </source>
</evidence>
<dbReference type="InterPro" id="IPR036236">
    <property type="entry name" value="Znf_C2H2_sf"/>
</dbReference>
<evidence type="ECO:0000256" key="1">
    <source>
        <dbReference type="ARBA" id="ARBA00022723"/>
    </source>
</evidence>
<dbReference type="AlphaFoldDB" id="A0A6J1LEL3"/>
<dbReference type="PANTHER" id="PTHR16465">
    <property type="entry name" value="NUCLEASE-RELATED"/>
    <property type="match status" value="1"/>
</dbReference>
<reference evidence="7" key="1">
    <citation type="submission" date="2025-08" db="UniProtKB">
        <authorList>
            <consortium name="RefSeq"/>
        </authorList>
    </citation>
    <scope>IDENTIFICATION</scope>
    <source>
        <strain evidence="7">15085-1641.00</strain>
        <tissue evidence="7">Whole body</tissue>
    </source>
</reference>
<keyword evidence="6" id="KW-1185">Reference proteome</keyword>
<protein>
    <submittedName>
        <fullName evidence="7">Zinc finger matrin-type protein 5</fullName>
    </submittedName>
</protein>
<dbReference type="InterPro" id="IPR000571">
    <property type="entry name" value="Znf_CCCH"/>
</dbReference>
<keyword evidence="1 4" id="KW-0479">Metal-binding</keyword>
<dbReference type="GO" id="GO:0008270">
    <property type="term" value="F:zinc ion binding"/>
    <property type="evidence" value="ECO:0007669"/>
    <property type="project" value="UniProtKB-KW"/>
</dbReference>
<dbReference type="RefSeq" id="XP_023165460.2">
    <property type="nucleotide sequence ID" value="XM_023309692.2"/>
</dbReference>
<dbReference type="Gene3D" id="3.30.160.60">
    <property type="entry name" value="Classic Zinc Finger"/>
    <property type="match status" value="1"/>
</dbReference>
<dbReference type="PROSITE" id="PS50103">
    <property type="entry name" value="ZF_C3H1"/>
    <property type="match status" value="1"/>
</dbReference>
<evidence type="ECO:0000256" key="3">
    <source>
        <dbReference type="ARBA" id="ARBA00022833"/>
    </source>
</evidence>
<dbReference type="Pfam" id="PF06220">
    <property type="entry name" value="zf-U1"/>
    <property type="match status" value="1"/>
</dbReference>
<dbReference type="GO" id="GO:0005689">
    <property type="term" value="C:U12-type spliceosomal complex"/>
    <property type="evidence" value="ECO:0007669"/>
    <property type="project" value="TreeGrafter"/>
</dbReference>
<evidence type="ECO:0000313" key="6">
    <source>
        <dbReference type="Proteomes" id="UP000504633"/>
    </source>
</evidence>
<gene>
    <name evidence="7" type="primary">LOC111595803</name>
</gene>
<dbReference type="KEGG" id="dhe:111595803"/>
<sequence>MGGKSYYCDYCCCFMKNDLNVRKLHNAGISHTAAKATYMRRFEDPKKILAVEREKRPCKRFLAGYCRFQLLCNFRHYSDKQMKQLEKIVRQLKKKRSKKKKNPQLTRKCNLPPSLQPFDIDKLNQTNWNLNWG</sequence>